<dbReference type="InterPro" id="IPR033031">
    <property type="entry name" value="Scc2/Nipped-B"/>
</dbReference>
<comment type="caution">
    <text evidence="4">The sequence shown here is derived from an EMBL/GenBank/DDBJ whole genome shotgun (WGS) entry which is preliminary data.</text>
</comment>
<feature type="region of interest" description="Disordered" evidence="2">
    <location>
        <begin position="1767"/>
        <end position="1842"/>
    </location>
</feature>
<dbReference type="OrthoDB" id="418242at2759"/>
<evidence type="ECO:0000256" key="1">
    <source>
        <dbReference type="RuleBase" id="RU364107"/>
    </source>
</evidence>
<keyword evidence="1" id="KW-0131">Cell cycle</keyword>
<feature type="region of interest" description="Disordered" evidence="2">
    <location>
        <begin position="205"/>
        <end position="230"/>
    </location>
</feature>
<reference evidence="4" key="1">
    <citation type="journal article" date="2020" name="Stud. Mycol.">
        <title>101 Dothideomycetes genomes: a test case for predicting lifestyles and emergence of pathogens.</title>
        <authorList>
            <person name="Haridas S."/>
            <person name="Albert R."/>
            <person name="Binder M."/>
            <person name="Bloem J."/>
            <person name="Labutti K."/>
            <person name="Salamov A."/>
            <person name="Andreopoulos B."/>
            <person name="Baker S."/>
            <person name="Barry K."/>
            <person name="Bills G."/>
            <person name="Bluhm B."/>
            <person name="Cannon C."/>
            <person name="Castanera R."/>
            <person name="Culley D."/>
            <person name="Daum C."/>
            <person name="Ezra D."/>
            <person name="Gonzalez J."/>
            <person name="Henrissat B."/>
            <person name="Kuo A."/>
            <person name="Liang C."/>
            <person name="Lipzen A."/>
            <person name="Lutzoni F."/>
            <person name="Magnuson J."/>
            <person name="Mondo S."/>
            <person name="Nolan M."/>
            <person name="Ohm R."/>
            <person name="Pangilinan J."/>
            <person name="Park H.-J."/>
            <person name="Ramirez L."/>
            <person name="Alfaro M."/>
            <person name="Sun H."/>
            <person name="Tritt A."/>
            <person name="Yoshinaga Y."/>
            <person name="Zwiers L.-H."/>
            <person name="Turgeon B."/>
            <person name="Goodwin S."/>
            <person name="Spatafora J."/>
            <person name="Crous P."/>
            <person name="Grigoriev I."/>
        </authorList>
    </citation>
    <scope>NUCLEOTIDE SEQUENCE</scope>
    <source>
        <strain evidence="4">CBS 125425</strain>
    </source>
</reference>
<protein>
    <recommendedName>
        <fullName evidence="1">Sister chromatid cohesion protein</fullName>
    </recommendedName>
</protein>
<evidence type="ECO:0000313" key="4">
    <source>
        <dbReference type="EMBL" id="KAF2736097.1"/>
    </source>
</evidence>
<feature type="region of interest" description="Disordered" evidence="2">
    <location>
        <begin position="152"/>
        <end position="183"/>
    </location>
</feature>
<dbReference type="PANTHER" id="PTHR21704:SF18">
    <property type="entry name" value="NIPPED-B-LIKE PROTEIN"/>
    <property type="match status" value="1"/>
</dbReference>
<dbReference type="CDD" id="cd23958">
    <property type="entry name" value="SCC2"/>
    <property type="match status" value="1"/>
</dbReference>
<dbReference type="GO" id="GO:0090694">
    <property type="term" value="C:Scc2-Scc4 cohesin loading complex"/>
    <property type="evidence" value="ECO:0007669"/>
    <property type="project" value="TreeGrafter"/>
</dbReference>
<sequence length="1842" mass="202695">MYSTAGSWPTANGASQPVRPPTVDEALPYSPFTSILPFSPDIIPYPSAEPPTPPTTLTSDQQESSRKAYAILNAELRGPLDTAQLAVKTLDQLHILINSDEPTYFEFKSPSQLLTPPPESPHTVTIANGNPSVKPSLSPFATMLMKGANIHYKQPGVQPSKPQKSQATPKKPTGDILQSATPPLPLTVVNKDAQSQNAGIQYASTHLPATPSGTPSRAGPAAVIGQSSDRREEFRGYGVLPGGDGISNKKRHVQTTDEGSTLTRQQREIAQRNIFDLTSLVDDLLEAKEDVDDWKRYFVRVACDGSELTTLRHASLENLEAAMRKVMNIGSLGSVSREVILNIQALCEPSISVTGDFQLDPLGPAASGSSSSEAQDWADDLIKAQDGLLACRIVLQTMTSGSEDRQTCSEDTISLVVKALKNVQGSCLLEIMLSRPNSESPEVFRLAKDYKDILSRVLSFCGRILRLLADLVGNVKLTELALSPVEDLARKTIFIQSGETEKDSAFGVHATELLRQKAGDVLVQVFASHDTTARTQLLDDLLTEIPKLSDKASARQFKSPHGANIMPMSALLMRLVQAAASRTRSQRTSSTIGNSRRVEQTAEEDSDDDQSQTMPRRNHLTNRSPEQTAALLSKSALSVASRIIQTIVNKALDSAKGENKAENKPLRNLLDMFIHDFGSSLGQPEWPGATLLLDRVLGAMANILNDKDRLVNDRYLALNSMSTMACDLVDFLNGLNRQSRGLDISQSELSNKLVHLAEDAHRDSVSSVDLLAFDGPYRIVLESLPGIMNVGQDDPYLESVTGCHVTLWAQAFQLESAQAKDGEIARQDFLVNLKPELMRMVDEPNWLSREYGPRKISEPQSIIAASILVSQSQFCKCLPGLVNVFLNNTRNSSANLQSKAMSALTAIHDKDPKVFNEKTFVSLSGLLKDNSAKVRENTLQLIAKCLEANPELEKHCLDGILERVSDPSLAPRKRALRLLKDIYLKSTSREKQLKIAAELLIPVQDHETTVAELACQILEEMWLPLSIVTSKGDDSRLKLERSNRAALLVDIVRTIEKDPSRLDAFEKFFTDALSSKAKNTALAFELCKGLVNDMLDSAIDNANSRQARILHTLSIFAKAKPALFTANQMQLLTAYINKPKSAEDLALLRPTATIFRHVFPSLPTIQVTFAEEVYFTLNENISSLAQWVAQGQPYCKETLLDVIHCLYTIRPLVKGGGQPPVRHQSGIQRASLQLSSTLVQLVQIQDPKDPKQGRKARILLCILGAYAKVWSLDSQLDEFKQTLKFMAQKAVDGKPAQAGTVKALLQWKGPSVSELFITYIMRFVKDEWDVGVRKQALCSIGEVCQSAPENFQRNGVEQSFHSVFEAADSVEANQLKQAILENFRDFFSITERKSESGADIAVGEGAKRGAERLTTSLVGSNAEGAPLHLARTFLPKIVDVATTRNDSLALLATKVIISISHQGLVHPKECGPALVVLGTSPTPQISTIASSELHGLHLKHESMMEKEYVAAVFQAFTFQQKVFRDTRGLIDKSYKPKLSAFFHSLNEGKKGTGKRFVANLLKRINFELPKLDSSGSSDSMPETALFAGFCLESLGLFDFRSTDEIYHVKVELEKIVLKQTGPTVALALEVELPKDVAEPELQQQDVSGENEAVVEPLDPNANPQAQAQESITEERLRHLATASMILRMMWATRDFILKAWSFPVKPAQADLKKTYNRTNFVTGKEIYDKFSSILTGLDSRPAMIHQCRELTEIINVDKDHGVEDEDLAAEEDGMVAEDGYETPTEGRRSSTPGPTSGRGRKRKTNVPLGNTPKKMRVRPKGAVNKKRTSKTPEDGEQGWDWH</sequence>
<dbReference type="GO" id="GO:0140588">
    <property type="term" value="P:chromatin looping"/>
    <property type="evidence" value="ECO:0007669"/>
    <property type="project" value="InterPro"/>
</dbReference>
<dbReference type="InterPro" id="IPR016024">
    <property type="entry name" value="ARM-type_fold"/>
</dbReference>
<dbReference type="GO" id="GO:0010468">
    <property type="term" value="P:regulation of gene expression"/>
    <property type="evidence" value="ECO:0007669"/>
    <property type="project" value="InterPro"/>
</dbReference>
<dbReference type="Pfam" id="PF12830">
    <property type="entry name" value="Nipped-B_C"/>
    <property type="match status" value="1"/>
</dbReference>
<dbReference type="GO" id="GO:0071169">
    <property type="term" value="P:establishment of protein localization to chromatin"/>
    <property type="evidence" value="ECO:0007669"/>
    <property type="project" value="TreeGrafter"/>
</dbReference>
<keyword evidence="1" id="KW-0539">Nucleus</keyword>
<keyword evidence="1" id="KW-0677">Repeat</keyword>
<feature type="region of interest" description="Disordered" evidence="2">
    <location>
        <begin position="1"/>
        <end position="25"/>
    </location>
</feature>
<dbReference type="GO" id="GO:0061775">
    <property type="term" value="F:cohesin loader activity"/>
    <property type="evidence" value="ECO:0007669"/>
    <property type="project" value="InterPro"/>
</dbReference>
<feature type="domain" description="Sister chromatid cohesion C-terminal" evidence="3">
    <location>
        <begin position="1429"/>
        <end position="1615"/>
    </location>
</feature>
<dbReference type="EMBL" id="ML996128">
    <property type="protein sequence ID" value="KAF2736097.1"/>
    <property type="molecule type" value="Genomic_DNA"/>
</dbReference>
<dbReference type="PANTHER" id="PTHR21704">
    <property type="entry name" value="NIPPED-B-LIKE PROTEIN DELANGIN SCC2-RELATED"/>
    <property type="match status" value="1"/>
</dbReference>
<dbReference type="GO" id="GO:0034087">
    <property type="term" value="P:establishment of mitotic sister chromatid cohesion"/>
    <property type="evidence" value="ECO:0007669"/>
    <property type="project" value="TreeGrafter"/>
</dbReference>
<organism evidence="4 5">
    <name type="scientific">Polyplosphaeria fusca</name>
    <dbReference type="NCBI Taxonomy" id="682080"/>
    <lineage>
        <taxon>Eukaryota</taxon>
        <taxon>Fungi</taxon>
        <taxon>Dikarya</taxon>
        <taxon>Ascomycota</taxon>
        <taxon>Pezizomycotina</taxon>
        <taxon>Dothideomycetes</taxon>
        <taxon>Pleosporomycetidae</taxon>
        <taxon>Pleosporales</taxon>
        <taxon>Tetraplosphaeriaceae</taxon>
        <taxon>Polyplosphaeria</taxon>
    </lineage>
</organism>
<feature type="compositionally biased region" description="Acidic residues" evidence="2">
    <location>
        <begin position="1767"/>
        <end position="1780"/>
    </location>
</feature>
<dbReference type="GO" id="GO:0003682">
    <property type="term" value="F:chromatin binding"/>
    <property type="evidence" value="ECO:0007669"/>
    <property type="project" value="TreeGrafter"/>
</dbReference>
<dbReference type="InterPro" id="IPR024986">
    <property type="entry name" value="Nipped-B_C"/>
</dbReference>
<gene>
    <name evidence="4" type="ORF">EJ04DRAFT_463476</name>
</gene>
<feature type="region of interest" description="Disordered" evidence="2">
    <location>
        <begin position="110"/>
        <end position="131"/>
    </location>
</feature>
<keyword evidence="5" id="KW-1185">Reference proteome</keyword>
<feature type="region of interest" description="Disordered" evidence="2">
    <location>
        <begin position="582"/>
        <end position="625"/>
    </location>
</feature>
<evidence type="ECO:0000313" key="5">
    <source>
        <dbReference type="Proteomes" id="UP000799444"/>
    </source>
</evidence>
<dbReference type="Proteomes" id="UP000799444">
    <property type="component" value="Unassembled WGS sequence"/>
</dbReference>
<feature type="compositionally biased region" description="Polar residues" evidence="2">
    <location>
        <begin position="122"/>
        <end position="131"/>
    </location>
</feature>
<dbReference type="Gene3D" id="1.25.10.10">
    <property type="entry name" value="Leucine-rich Repeat Variant"/>
    <property type="match status" value="1"/>
</dbReference>
<feature type="compositionally biased region" description="Polar residues" evidence="2">
    <location>
        <begin position="1"/>
        <end position="15"/>
    </location>
</feature>
<feature type="compositionally biased region" description="Polar residues" evidence="2">
    <location>
        <begin position="611"/>
        <end position="625"/>
    </location>
</feature>
<accession>A0A9P4QYS6</accession>
<comment type="similarity">
    <text evidence="1">Belongs to the SCC2/Nipped-B family.</text>
</comment>
<dbReference type="SUPFAM" id="SSF48371">
    <property type="entry name" value="ARM repeat"/>
    <property type="match status" value="1"/>
</dbReference>
<proteinExistence type="inferred from homology"/>
<feature type="compositionally biased region" description="Acidic residues" evidence="2">
    <location>
        <begin position="601"/>
        <end position="610"/>
    </location>
</feature>
<evidence type="ECO:0000256" key="2">
    <source>
        <dbReference type="SAM" id="MobiDB-lite"/>
    </source>
</evidence>
<feature type="compositionally biased region" description="Low complexity" evidence="2">
    <location>
        <begin position="582"/>
        <end position="591"/>
    </location>
</feature>
<dbReference type="InterPro" id="IPR011989">
    <property type="entry name" value="ARM-like"/>
</dbReference>
<evidence type="ECO:0000259" key="3">
    <source>
        <dbReference type="Pfam" id="PF12830"/>
    </source>
</evidence>
<comment type="subcellular location">
    <subcellularLocation>
        <location evidence="1">Nucleus</location>
    </subcellularLocation>
</comment>
<feature type="compositionally biased region" description="Basic residues" evidence="2">
    <location>
        <begin position="1813"/>
        <end position="1829"/>
    </location>
</feature>
<name>A0A9P4QYS6_9PLEO</name>
<feature type="region of interest" description="Disordered" evidence="2">
    <location>
        <begin position="43"/>
        <end position="63"/>
    </location>
</feature>
<dbReference type="GO" id="GO:1990414">
    <property type="term" value="P:replication-born double-strand break repair via sister chromatid exchange"/>
    <property type="evidence" value="ECO:0007669"/>
    <property type="project" value="TreeGrafter"/>
</dbReference>